<dbReference type="Proteomes" id="UP001310890">
    <property type="component" value="Unassembled WGS sequence"/>
</dbReference>
<dbReference type="EMBL" id="JAVRRL010000001">
    <property type="protein sequence ID" value="KAK5118821.1"/>
    <property type="molecule type" value="Genomic_DNA"/>
</dbReference>
<protein>
    <submittedName>
        <fullName evidence="1">Uncharacterized protein</fullName>
    </submittedName>
</protein>
<accession>A0AAN7TXD6</accession>
<evidence type="ECO:0000313" key="2">
    <source>
        <dbReference type="Proteomes" id="UP001310890"/>
    </source>
</evidence>
<comment type="caution">
    <text evidence="1">The sequence shown here is derived from an EMBL/GenBank/DDBJ whole genome shotgun (WGS) entry which is preliminary data.</text>
</comment>
<evidence type="ECO:0000313" key="1">
    <source>
        <dbReference type="EMBL" id="KAK5118821.1"/>
    </source>
</evidence>
<gene>
    <name evidence="1" type="ORF">LTR62_000030</name>
</gene>
<sequence length="192" mass="21246">MALSSRELPLPTVPSISSLSQAHATLLHCWNRLLRSDRAPLPQGPLTGQTTQIAEGMQQFRDWLQKWERGFSEFLTIEFDTMDTAALTQCRVLKANHLACIIMVSDPETRPDQSAAMAIEFRAIVELAEAVLQARITSPTPSASNATPVDANLVTSGLDVYGPLQVVLAQCTVMELWSRAHQLYKMNRVNLS</sequence>
<organism evidence="1 2">
    <name type="scientific">Meristemomyces frigidus</name>
    <dbReference type="NCBI Taxonomy" id="1508187"/>
    <lineage>
        <taxon>Eukaryota</taxon>
        <taxon>Fungi</taxon>
        <taxon>Dikarya</taxon>
        <taxon>Ascomycota</taxon>
        <taxon>Pezizomycotina</taxon>
        <taxon>Dothideomycetes</taxon>
        <taxon>Dothideomycetidae</taxon>
        <taxon>Mycosphaerellales</taxon>
        <taxon>Teratosphaeriaceae</taxon>
        <taxon>Meristemomyces</taxon>
    </lineage>
</organism>
<reference evidence="1" key="1">
    <citation type="submission" date="2023-08" db="EMBL/GenBank/DDBJ databases">
        <title>Black Yeasts Isolated from many extreme environments.</title>
        <authorList>
            <person name="Coleine C."/>
            <person name="Stajich J.E."/>
            <person name="Selbmann L."/>
        </authorList>
    </citation>
    <scope>NUCLEOTIDE SEQUENCE</scope>
    <source>
        <strain evidence="1">CCFEE 5401</strain>
    </source>
</reference>
<dbReference type="AlphaFoldDB" id="A0AAN7TXD6"/>
<name>A0AAN7TXD6_9PEZI</name>
<proteinExistence type="predicted"/>